<name>A0A4V2E2B0_9CYAN</name>
<dbReference type="OrthoDB" id="9807829at2"/>
<evidence type="ECO:0000313" key="9">
    <source>
        <dbReference type="Proteomes" id="UP000292459"/>
    </source>
</evidence>
<evidence type="ECO:0000256" key="4">
    <source>
        <dbReference type="PIRSR" id="PIRSR606225-1"/>
    </source>
</evidence>
<dbReference type="PROSITE" id="PS50889">
    <property type="entry name" value="S4"/>
    <property type="match status" value="1"/>
</dbReference>
<keyword evidence="9" id="KW-1185">Reference proteome</keyword>
<comment type="catalytic activity">
    <reaction evidence="1 6">
        <text>a uridine in RNA = a pseudouridine in RNA</text>
        <dbReference type="Rhea" id="RHEA:48348"/>
        <dbReference type="Rhea" id="RHEA-COMP:12068"/>
        <dbReference type="Rhea" id="RHEA-COMP:12069"/>
        <dbReference type="ChEBI" id="CHEBI:65314"/>
        <dbReference type="ChEBI" id="CHEBI:65315"/>
    </reaction>
</comment>
<organism evidence="8 9">
    <name type="scientific">Leptolyngbya iicbica LK</name>
    <dbReference type="NCBI Taxonomy" id="2294035"/>
    <lineage>
        <taxon>Bacteria</taxon>
        <taxon>Bacillati</taxon>
        <taxon>Cyanobacteriota</taxon>
        <taxon>Cyanophyceae</taxon>
        <taxon>Leptolyngbyales</taxon>
        <taxon>Leptolyngbyaceae</taxon>
        <taxon>Leptolyngbya group</taxon>
        <taxon>Leptolyngbya</taxon>
        <taxon>Leptolyngbya iicbica</taxon>
    </lineage>
</organism>
<dbReference type="Gene3D" id="3.30.2350.10">
    <property type="entry name" value="Pseudouridine synthase"/>
    <property type="match status" value="1"/>
</dbReference>
<dbReference type="InterPro" id="IPR006145">
    <property type="entry name" value="PsdUridine_synth_RsuA/RluA"/>
</dbReference>
<feature type="active site" evidence="4">
    <location>
        <position position="141"/>
    </location>
</feature>
<dbReference type="EMBL" id="QVFV01000003">
    <property type="protein sequence ID" value="RZM77726.1"/>
    <property type="molecule type" value="Genomic_DNA"/>
</dbReference>
<dbReference type="InterPro" id="IPR002942">
    <property type="entry name" value="S4_RNA-bd"/>
</dbReference>
<dbReference type="PANTHER" id="PTHR21600">
    <property type="entry name" value="MITOCHONDRIAL RNA PSEUDOURIDINE SYNTHASE"/>
    <property type="match status" value="1"/>
</dbReference>
<evidence type="ECO:0000256" key="6">
    <source>
        <dbReference type="RuleBase" id="RU362028"/>
    </source>
</evidence>
<accession>A0A4V2E2B0</accession>
<feature type="domain" description="RNA-binding S4" evidence="7">
    <location>
        <begin position="16"/>
        <end position="81"/>
    </location>
</feature>
<sequence>MSDTTLQLQVETASPSRLDRWLTAHLPDLSRNRVQKLIDWEYVTLNGSVCTDKKAAVRVGDAIAVTIPATKPLEVKAEAIPLDILYEDEHFVIVNKAAGMVVHPAPGNMDGTLVNALLAHCGDQLTGIGGVERPGIVHRLDKDTTGAIVVAKSELAHKDLQAQMKAKTARREYLGVIHGVPATTSGTVDAPIGRHPHDRKKQAIVPVHKGGREAVTHWQVEERLGNFTLMRFQLETGRTHQIRVHCLHMKHPMVGDPVYGAGRSVGVNLPGQALHAEKLTLRHPATGELVTAIAPFPPHFIKLLSVLRNRQLSG</sequence>
<evidence type="ECO:0000256" key="1">
    <source>
        <dbReference type="ARBA" id="ARBA00000073"/>
    </source>
</evidence>
<dbReference type="NCBIfam" id="TIGR00005">
    <property type="entry name" value="rluA_subfam"/>
    <property type="match status" value="1"/>
</dbReference>
<dbReference type="SUPFAM" id="SSF55120">
    <property type="entry name" value="Pseudouridine synthase"/>
    <property type="match status" value="1"/>
</dbReference>
<comment type="function">
    <text evidence="6">Responsible for synthesis of pseudouridine from uracil.</text>
</comment>
<dbReference type="InterPro" id="IPR050188">
    <property type="entry name" value="RluA_PseudoU_synthase"/>
</dbReference>
<reference evidence="8 9" key="1">
    <citation type="submission" date="2018-11" db="EMBL/GenBank/DDBJ databases">
        <title>Whole genome sequencing of an environmental sample.</title>
        <authorList>
            <person name="Sarangi A.N."/>
            <person name="Singh D."/>
            <person name="Tripathy S."/>
        </authorList>
    </citation>
    <scope>NUCLEOTIDE SEQUENCE [LARGE SCALE GENOMIC DNA]</scope>
    <source>
        <strain evidence="8 9">Lakshadweep</strain>
    </source>
</reference>
<dbReference type="PANTHER" id="PTHR21600:SF44">
    <property type="entry name" value="RIBOSOMAL LARGE SUBUNIT PSEUDOURIDINE SYNTHASE D"/>
    <property type="match status" value="1"/>
</dbReference>
<evidence type="ECO:0000256" key="5">
    <source>
        <dbReference type="PROSITE-ProRule" id="PRU00182"/>
    </source>
</evidence>
<dbReference type="InterPro" id="IPR006224">
    <property type="entry name" value="PsdUridine_synth_RluA-like_CS"/>
</dbReference>
<dbReference type="Proteomes" id="UP000292459">
    <property type="component" value="Unassembled WGS sequence"/>
</dbReference>
<dbReference type="GO" id="GO:0000455">
    <property type="term" value="P:enzyme-directed rRNA pseudouridine synthesis"/>
    <property type="evidence" value="ECO:0007669"/>
    <property type="project" value="UniProtKB-ARBA"/>
</dbReference>
<dbReference type="Pfam" id="PF01479">
    <property type="entry name" value="S4"/>
    <property type="match status" value="1"/>
</dbReference>
<proteinExistence type="inferred from homology"/>
<dbReference type="EC" id="5.4.99.-" evidence="6"/>
<gene>
    <name evidence="8" type="ORF">DYY88_14175</name>
</gene>
<evidence type="ECO:0000256" key="2">
    <source>
        <dbReference type="ARBA" id="ARBA00010876"/>
    </source>
</evidence>
<keyword evidence="3 6" id="KW-0413">Isomerase</keyword>
<dbReference type="SMART" id="SM00363">
    <property type="entry name" value="S4"/>
    <property type="match status" value="1"/>
</dbReference>
<comment type="caution">
    <text evidence="8">The sequence shown here is derived from an EMBL/GenBank/DDBJ whole genome shotgun (WGS) entry which is preliminary data.</text>
</comment>
<dbReference type="InterPro" id="IPR006225">
    <property type="entry name" value="PsdUridine_synth_RluC/D"/>
</dbReference>
<dbReference type="InterPro" id="IPR020103">
    <property type="entry name" value="PsdUridine_synth_cat_dom_sf"/>
</dbReference>
<dbReference type="InterPro" id="IPR036986">
    <property type="entry name" value="S4_RNA-bd_sf"/>
</dbReference>
<dbReference type="PROSITE" id="PS01129">
    <property type="entry name" value="PSI_RLU"/>
    <property type="match status" value="1"/>
</dbReference>
<dbReference type="Gene3D" id="3.10.290.10">
    <property type="entry name" value="RNA-binding S4 domain"/>
    <property type="match status" value="1"/>
</dbReference>
<evidence type="ECO:0000256" key="3">
    <source>
        <dbReference type="ARBA" id="ARBA00023235"/>
    </source>
</evidence>
<comment type="similarity">
    <text evidence="2 6">Belongs to the pseudouridine synthase RluA family.</text>
</comment>
<protein>
    <recommendedName>
        <fullName evidence="6">Pseudouridine synthase</fullName>
        <ecNumber evidence="6">5.4.99.-</ecNumber>
    </recommendedName>
</protein>
<keyword evidence="5" id="KW-0694">RNA-binding</keyword>
<dbReference type="CDD" id="cd02869">
    <property type="entry name" value="PseudoU_synth_RluA_like"/>
    <property type="match status" value="1"/>
</dbReference>
<evidence type="ECO:0000313" key="8">
    <source>
        <dbReference type="EMBL" id="RZM77726.1"/>
    </source>
</evidence>
<dbReference type="GO" id="GO:0003723">
    <property type="term" value="F:RNA binding"/>
    <property type="evidence" value="ECO:0007669"/>
    <property type="project" value="UniProtKB-KW"/>
</dbReference>
<evidence type="ECO:0000259" key="7">
    <source>
        <dbReference type="SMART" id="SM00363"/>
    </source>
</evidence>
<dbReference type="CDD" id="cd00165">
    <property type="entry name" value="S4"/>
    <property type="match status" value="1"/>
</dbReference>
<dbReference type="GO" id="GO:0120159">
    <property type="term" value="F:rRNA pseudouridine synthase activity"/>
    <property type="evidence" value="ECO:0007669"/>
    <property type="project" value="UniProtKB-ARBA"/>
</dbReference>
<dbReference type="SUPFAM" id="SSF55174">
    <property type="entry name" value="Alpha-L RNA-binding motif"/>
    <property type="match status" value="1"/>
</dbReference>
<dbReference type="Pfam" id="PF00849">
    <property type="entry name" value="PseudoU_synth_2"/>
    <property type="match status" value="1"/>
</dbReference>
<dbReference type="AlphaFoldDB" id="A0A4V2E2B0"/>